<evidence type="ECO:0000313" key="1">
    <source>
        <dbReference type="EMBL" id="GBP64777.1"/>
    </source>
</evidence>
<dbReference type="Proteomes" id="UP000299102">
    <property type="component" value="Unassembled WGS sequence"/>
</dbReference>
<reference evidence="1 2" key="1">
    <citation type="journal article" date="2019" name="Commun. Biol.">
        <title>The bagworm genome reveals a unique fibroin gene that provides high tensile strength.</title>
        <authorList>
            <person name="Kono N."/>
            <person name="Nakamura H."/>
            <person name="Ohtoshi R."/>
            <person name="Tomita M."/>
            <person name="Numata K."/>
            <person name="Arakawa K."/>
        </authorList>
    </citation>
    <scope>NUCLEOTIDE SEQUENCE [LARGE SCALE GENOMIC DNA]</scope>
</reference>
<dbReference type="EMBL" id="BGZK01000908">
    <property type="protein sequence ID" value="GBP64777.1"/>
    <property type="molecule type" value="Genomic_DNA"/>
</dbReference>
<protein>
    <submittedName>
        <fullName evidence="1">Uncharacterized protein</fullName>
    </submittedName>
</protein>
<keyword evidence="2" id="KW-1185">Reference proteome</keyword>
<comment type="caution">
    <text evidence="1">The sequence shown here is derived from an EMBL/GenBank/DDBJ whole genome shotgun (WGS) entry which is preliminary data.</text>
</comment>
<name>A0A4C1XRE3_EUMVA</name>
<gene>
    <name evidence="1" type="ORF">EVAR_14973_1</name>
</gene>
<accession>A0A4C1XRE3</accession>
<sequence length="170" mass="18169">MSIRWSAALKRVLSPISTDPPTGRPIPLAPPNLFHPDQRSAESGTGCLTSPSMALGFESAVRLSRSTTPTTVRVNDSARAGDELRELLVKTGVSVKNVSKALPTSVDPNDLLIILHPILAAGITASLVIVVTQSNHLPVQTESHVNVETCRPEAISPVALLSDRRRVRCI</sequence>
<evidence type="ECO:0000313" key="2">
    <source>
        <dbReference type="Proteomes" id="UP000299102"/>
    </source>
</evidence>
<organism evidence="1 2">
    <name type="scientific">Eumeta variegata</name>
    <name type="common">Bagworm moth</name>
    <name type="synonym">Eumeta japonica</name>
    <dbReference type="NCBI Taxonomy" id="151549"/>
    <lineage>
        <taxon>Eukaryota</taxon>
        <taxon>Metazoa</taxon>
        <taxon>Ecdysozoa</taxon>
        <taxon>Arthropoda</taxon>
        <taxon>Hexapoda</taxon>
        <taxon>Insecta</taxon>
        <taxon>Pterygota</taxon>
        <taxon>Neoptera</taxon>
        <taxon>Endopterygota</taxon>
        <taxon>Lepidoptera</taxon>
        <taxon>Glossata</taxon>
        <taxon>Ditrysia</taxon>
        <taxon>Tineoidea</taxon>
        <taxon>Psychidae</taxon>
        <taxon>Oiketicinae</taxon>
        <taxon>Eumeta</taxon>
    </lineage>
</organism>
<dbReference type="AlphaFoldDB" id="A0A4C1XRE3"/>
<proteinExistence type="predicted"/>